<gene>
    <name evidence="2" type="ORF">PCOR1329_LOCUS7825</name>
</gene>
<feature type="compositionally biased region" description="Pro residues" evidence="1">
    <location>
        <begin position="395"/>
        <end position="410"/>
    </location>
</feature>
<evidence type="ECO:0000313" key="3">
    <source>
        <dbReference type="Proteomes" id="UP001189429"/>
    </source>
</evidence>
<feature type="compositionally biased region" description="Basic residues" evidence="1">
    <location>
        <begin position="256"/>
        <end position="268"/>
    </location>
</feature>
<feature type="non-terminal residue" evidence="2">
    <location>
        <position position="423"/>
    </location>
</feature>
<keyword evidence="3" id="KW-1185">Reference proteome</keyword>
<reference evidence="2" key="1">
    <citation type="submission" date="2023-10" db="EMBL/GenBank/DDBJ databases">
        <authorList>
            <person name="Chen Y."/>
            <person name="Shah S."/>
            <person name="Dougan E. K."/>
            <person name="Thang M."/>
            <person name="Chan C."/>
        </authorList>
    </citation>
    <scope>NUCLEOTIDE SEQUENCE [LARGE SCALE GENOMIC DNA]</scope>
</reference>
<name>A0ABN9Q433_9DINO</name>
<comment type="caution">
    <text evidence="2">The sequence shown here is derived from an EMBL/GenBank/DDBJ whole genome shotgun (WGS) entry which is preliminary data.</text>
</comment>
<evidence type="ECO:0000256" key="1">
    <source>
        <dbReference type="SAM" id="MobiDB-lite"/>
    </source>
</evidence>
<accession>A0ABN9Q433</accession>
<proteinExistence type="predicted"/>
<feature type="region of interest" description="Disordered" evidence="1">
    <location>
        <begin position="379"/>
        <end position="423"/>
    </location>
</feature>
<feature type="compositionally biased region" description="Basic and acidic residues" evidence="1">
    <location>
        <begin position="117"/>
        <end position="127"/>
    </location>
</feature>
<evidence type="ECO:0000313" key="2">
    <source>
        <dbReference type="EMBL" id="CAK0799333.1"/>
    </source>
</evidence>
<dbReference type="EMBL" id="CAUYUJ010002125">
    <property type="protein sequence ID" value="CAK0799333.1"/>
    <property type="molecule type" value="Genomic_DNA"/>
</dbReference>
<feature type="compositionally biased region" description="Polar residues" evidence="1">
    <location>
        <begin position="198"/>
        <end position="218"/>
    </location>
</feature>
<dbReference type="Proteomes" id="UP001189429">
    <property type="component" value="Unassembled WGS sequence"/>
</dbReference>
<feature type="region of interest" description="Disordered" evidence="1">
    <location>
        <begin position="73"/>
        <end position="151"/>
    </location>
</feature>
<organism evidence="2 3">
    <name type="scientific">Prorocentrum cordatum</name>
    <dbReference type="NCBI Taxonomy" id="2364126"/>
    <lineage>
        <taxon>Eukaryota</taxon>
        <taxon>Sar</taxon>
        <taxon>Alveolata</taxon>
        <taxon>Dinophyceae</taxon>
        <taxon>Prorocentrales</taxon>
        <taxon>Prorocentraceae</taxon>
        <taxon>Prorocentrum</taxon>
    </lineage>
</organism>
<sequence length="423" mass="43918">MPVNGCLYPHASAMRLAPSLPAPPPPASCLSGALDLQHQQKAGARAVMFEGSVRQVCPADALSARCQQRPAGTLAVGDAAEHHSQSEAETLPGIPEEQTCVGPSSIFGAAMPQASVRHGEAESESAPRRTPSGLEDSTSGAADDTGDSWHAGRGRRLWQTEAPQPALENSQGARHDRTAGVWQDAHYASLASQLDSTLVNPSANSENSHTASAPNSLSDGPEAGATVPGAQGGGLVSDAASPLETRTAATPQQGRGRGRGRAGRGRGVRIFRRLRPHMHLRKPRTVAVPRSLWPCGGPLPRLQCVPVEDSMEGVSYMLCAFCQSDKLYRQVEGLVQHARGGDCPRGYEEWSRLEALAGATRAPQVPTLLEAAVGTERPAGQGAPLAAGSRWGPAPCGPAAPPDPAAPPGPRAAAPARCAPPPR</sequence>
<feature type="region of interest" description="Disordered" evidence="1">
    <location>
        <begin position="198"/>
        <end position="268"/>
    </location>
</feature>
<protein>
    <submittedName>
        <fullName evidence="2">Uncharacterized protein</fullName>
    </submittedName>
</protein>